<sequence>MLKVTIEEMQSNPLKYLRQAKSGETFVIIQSDEPIAELRPIASNGKSLRPAGLCAGEFVVPDDFDEPLLEDILKTFEGT</sequence>
<organism evidence="1 2">
    <name type="scientific">Leptolyngbya foveolarum</name>
    <dbReference type="NCBI Taxonomy" id="47253"/>
    <lineage>
        <taxon>Bacteria</taxon>
        <taxon>Bacillati</taxon>
        <taxon>Cyanobacteriota</taxon>
        <taxon>Cyanophyceae</taxon>
        <taxon>Leptolyngbyales</taxon>
        <taxon>Leptolyngbyaceae</taxon>
        <taxon>Leptolyngbya group</taxon>
        <taxon>Leptolyngbya</taxon>
    </lineage>
</organism>
<reference evidence="1 2" key="2">
    <citation type="submission" date="2018-06" db="EMBL/GenBank/DDBJ databases">
        <title>Metagenomic assembly of (sub)arctic Cyanobacteria and their associated microbiome from non-axenic cultures.</title>
        <authorList>
            <person name="Baurain D."/>
        </authorList>
    </citation>
    <scope>NUCLEOTIDE SEQUENCE [LARGE SCALE GENOMIC DNA]</scope>
    <source>
        <strain evidence="1">ULC129bin1</strain>
    </source>
</reference>
<name>A0A2W4U9I6_9CYAN</name>
<gene>
    <name evidence="1" type="ORF">DCF25_12890</name>
</gene>
<proteinExistence type="predicted"/>
<reference evidence="2" key="1">
    <citation type="submission" date="2018-04" db="EMBL/GenBank/DDBJ databases">
        <authorList>
            <person name="Cornet L."/>
        </authorList>
    </citation>
    <scope>NUCLEOTIDE SEQUENCE [LARGE SCALE GENOMIC DNA]</scope>
</reference>
<evidence type="ECO:0000313" key="1">
    <source>
        <dbReference type="EMBL" id="PZO15937.1"/>
    </source>
</evidence>
<protein>
    <submittedName>
        <fullName evidence="1">Prevent-host-death protein</fullName>
    </submittedName>
</protein>
<accession>A0A2W4U9I6</accession>
<evidence type="ECO:0000313" key="2">
    <source>
        <dbReference type="Proteomes" id="UP000249354"/>
    </source>
</evidence>
<dbReference type="EMBL" id="QBMC01000085">
    <property type="protein sequence ID" value="PZO15937.1"/>
    <property type="molecule type" value="Genomic_DNA"/>
</dbReference>
<comment type="caution">
    <text evidence="1">The sequence shown here is derived from an EMBL/GenBank/DDBJ whole genome shotgun (WGS) entry which is preliminary data.</text>
</comment>
<dbReference type="AlphaFoldDB" id="A0A2W4U9I6"/>
<dbReference type="Proteomes" id="UP000249354">
    <property type="component" value="Unassembled WGS sequence"/>
</dbReference>